<comment type="subcellular location">
    <subcellularLocation>
        <location evidence="1">Membrane</location>
    </subcellularLocation>
</comment>
<dbReference type="PANTHER" id="PTHR44176">
    <property type="entry name" value="DNAJ HOMOLOG SUBFAMILY C MEMBER 25"/>
    <property type="match status" value="1"/>
</dbReference>
<keyword evidence="5" id="KW-0143">Chaperone</keyword>
<keyword evidence="8" id="KW-1185">Reference proteome</keyword>
<sequence>GSKDKKKKERKNVSKDDLKREEDEAIRKIIEEKMDIRGGYAKPTWKDVLIVQLVLLPYTIGQWIKFQLSWLWRFTYKGEPLGDAEKLYLIRRYMGKSASEFEALDPKDHEAYIREELYVWDNFKAWKEEVEEEERRALAENARYKSFRRYMKNHGPGRITFDDD</sequence>
<keyword evidence="4" id="KW-0472">Membrane</keyword>
<reference evidence="7" key="1">
    <citation type="submission" date="2020-11" db="EMBL/GenBank/DDBJ databases">
        <authorList>
            <person name="Tran Van P."/>
        </authorList>
    </citation>
    <scope>NUCLEOTIDE SEQUENCE</scope>
</reference>
<dbReference type="EMBL" id="OA889082">
    <property type="protein sequence ID" value="CAD7284136.1"/>
    <property type="molecule type" value="Genomic_DNA"/>
</dbReference>
<evidence type="ECO:0000256" key="1">
    <source>
        <dbReference type="ARBA" id="ARBA00004370"/>
    </source>
</evidence>
<keyword evidence="2" id="KW-0812">Transmembrane</keyword>
<dbReference type="GO" id="GO:0006457">
    <property type="term" value="P:protein folding"/>
    <property type="evidence" value="ECO:0007669"/>
    <property type="project" value="InterPro"/>
</dbReference>
<name>A0A7R9BYW0_9CRUS</name>
<dbReference type="Proteomes" id="UP000678499">
    <property type="component" value="Unassembled WGS sequence"/>
</dbReference>
<feature type="compositionally biased region" description="Basic residues" evidence="6">
    <location>
        <begin position="1"/>
        <end position="10"/>
    </location>
</feature>
<protein>
    <submittedName>
        <fullName evidence="7">Uncharacterized protein</fullName>
    </submittedName>
</protein>
<keyword evidence="3" id="KW-1133">Transmembrane helix</keyword>
<proteinExistence type="predicted"/>
<organism evidence="7">
    <name type="scientific">Notodromas monacha</name>
    <dbReference type="NCBI Taxonomy" id="399045"/>
    <lineage>
        <taxon>Eukaryota</taxon>
        <taxon>Metazoa</taxon>
        <taxon>Ecdysozoa</taxon>
        <taxon>Arthropoda</taxon>
        <taxon>Crustacea</taxon>
        <taxon>Oligostraca</taxon>
        <taxon>Ostracoda</taxon>
        <taxon>Podocopa</taxon>
        <taxon>Podocopida</taxon>
        <taxon>Cypridocopina</taxon>
        <taxon>Cypridoidea</taxon>
        <taxon>Cyprididae</taxon>
        <taxon>Notodromas</taxon>
    </lineage>
</organism>
<dbReference type="InterPro" id="IPR044632">
    <property type="entry name" value="DNAJC25-like"/>
</dbReference>
<evidence type="ECO:0000313" key="8">
    <source>
        <dbReference type="Proteomes" id="UP000678499"/>
    </source>
</evidence>
<evidence type="ECO:0000256" key="5">
    <source>
        <dbReference type="ARBA" id="ARBA00023186"/>
    </source>
</evidence>
<dbReference type="GO" id="GO:0005789">
    <property type="term" value="C:endoplasmic reticulum membrane"/>
    <property type="evidence" value="ECO:0007669"/>
    <property type="project" value="TreeGrafter"/>
</dbReference>
<feature type="compositionally biased region" description="Basic and acidic residues" evidence="6">
    <location>
        <begin position="11"/>
        <end position="21"/>
    </location>
</feature>
<dbReference type="EMBL" id="CAJPEX010007045">
    <property type="protein sequence ID" value="CAG0924288.1"/>
    <property type="molecule type" value="Genomic_DNA"/>
</dbReference>
<evidence type="ECO:0000256" key="3">
    <source>
        <dbReference type="ARBA" id="ARBA00022989"/>
    </source>
</evidence>
<evidence type="ECO:0000256" key="2">
    <source>
        <dbReference type="ARBA" id="ARBA00022692"/>
    </source>
</evidence>
<accession>A0A7R9BYW0</accession>
<feature type="non-terminal residue" evidence="7">
    <location>
        <position position="164"/>
    </location>
</feature>
<evidence type="ECO:0000256" key="6">
    <source>
        <dbReference type="SAM" id="MobiDB-lite"/>
    </source>
</evidence>
<evidence type="ECO:0000313" key="7">
    <source>
        <dbReference type="EMBL" id="CAD7284136.1"/>
    </source>
</evidence>
<dbReference type="AlphaFoldDB" id="A0A7R9BYW0"/>
<dbReference type="PANTHER" id="PTHR44176:SF1">
    <property type="entry name" value="DNAJ HOMOLOG SUBFAMILY C MEMBER 25"/>
    <property type="match status" value="1"/>
</dbReference>
<dbReference type="OrthoDB" id="270167at2759"/>
<gene>
    <name evidence="7" type="ORF">NMOB1V02_LOCUS11743</name>
</gene>
<feature type="region of interest" description="Disordered" evidence="6">
    <location>
        <begin position="1"/>
        <end position="21"/>
    </location>
</feature>
<evidence type="ECO:0000256" key="4">
    <source>
        <dbReference type="ARBA" id="ARBA00023136"/>
    </source>
</evidence>